<feature type="signal peptide" evidence="2">
    <location>
        <begin position="1"/>
        <end position="23"/>
    </location>
</feature>
<dbReference type="STRING" id="1168035.SAMN05444280_12550"/>
<keyword evidence="2" id="KW-0732">Signal</keyword>
<dbReference type="Proteomes" id="UP000184050">
    <property type="component" value="Unassembled WGS sequence"/>
</dbReference>
<evidence type="ECO:0000313" key="4">
    <source>
        <dbReference type="EMBL" id="SHJ65580.1"/>
    </source>
</evidence>
<dbReference type="InterPro" id="IPR018392">
    <property type="entry name" value="LysM"/>
</dbReference>
<dbReference type="GO" id="GO:0016020">
    <property type="term" value="C:membrane"/>
    <property type="evidence" value="ECO:0007669"/>
    <property type="project" value="InterPro"/>
</dbReference>
<name>A0A1M6L312_9BACT</name>
<dbReference type="Pfam" id="PF01464">
    <property type="entry name" value="SLT"/>
    <property type="match status" value="1"/>
</dbReference>
<sequence>MVMKKILLLGGILMFIFSGTLSAQEDERQKIVMPRMKSLEITDINEGTFVAAPAGSYSGKQQGSFKGPDENLDDFFSEKMDSLDDTWYAKQAFHEDSLGDAAQLYPKNLPDSVYIKRLQDMQEVVDLSYNNVVKNFIVLYTERRRDQVEMMLGLAEYYFPMFEQTLDKYEMPLDLKYLPVIESALNPTARSRMGATGLWQFMFGTARQMGLEITSFVDERRDPVASTDAAVRYFQSLYNRYGNWHLAIAAYNCGPGNVNRAIRRAGGTKNYWEIYYRLPRETRGYVPAYIAAAYVMKYHKEHNLYPRLPDFELQTDTVMVNDFLHFDQLAATLDIDKEQLRSLNPMYRRDVVPAKKDKPLPVVLPNETIMDFIDAENEVFAHERKKFFPDNQLVEPTSRSASYYTPADIDGKAKVLYTVQSGDNVGFISEWFNVRASDLRYWNNISRNLIRAGQKLLIYVPEDQKEKYERINSMTFAQKQASIGKSASGSSRSSAKKQEPIDPNFIYHTVRSGDTLWEIARNYPGISSDDIVRLNNLRNENDLDIGQKLKIKRKS</sequence>
<dbReference type="GO" id="GO:0000270">
    <property type="term" value="P:peptidoglycan metabolic process"/>
    <property type="evidence" value="ECO:0007669"/>
    <property type="project" value="InterPro"/>
</dbReference>
<dbReference type="PROSITE" id="PS51782">
    <property type="entry name" value="LYSM"/>
    <property type="match status" value="2"/>
</dbReference>
<accession>A0A1M6L312</accession>
<comment type="similarity">
    <text evidence="1">Belongs to the transglycosylase Slt family.</text>
</comment>
<evidence type="ECO:0000259" key="3">
    <source>
        <dbReference type="PROSITE" id="PS51782"/>
    </source>
</evidence>
<dbReference type="Gene3D" id="3.10.350.10">
    <property type="entry name" value="LysM domain"/>
    <property type="match status" value="2"/>
</dbReference>
<dbReference type="CDD" id="cd16894">
    <property type="entry name" value="MltD-like"/>
    <property type="match status" value="1"/>
</dbReference>
<dbReference type="OrthoDB" id="9815002at2"/>
<gene>
    <name evidence="4" type="ORF">SAMN05444280_12550</name>
</gene>
<feature type="domain" description="LysM" evidence="3">
    <location>
        <begin position="506"/>
        <end position="551"/>
    </location>
</feature>
<dbReference type="GO" id="GO:0008933">
    <property type="term" value="F:peptidoglycan lytic transglycosylase activity"/>
    <property type="evidence" value="ECO:0007669"/>
    <property type="project" value="InterPro"/>
</dbReference>
<dbReference type="PANTHER" id="PTHR37423:SF2">
    <property type="entry name" value="MEMBRANE-BOUND LYTIC MUREIN TRANSGLYCOSYLASE C"/>
    <property type="match status" value="1"/>
</dbReference>
<organism evidence="4 5">
    <name type="scientific">Tangfeifania diversioriginum</name>
    <dbReference type="NCBI Taxonomy" id="1168035"/>
    <lineage>
        <taxon>Bacteria</taxon>
        <taxon>Pseudomonadati</taxon>
        <taxon>Bacteroidota</taxon>
        <taxon>Bacteroidia</taxon>
        <taxon>Marinilabiliales</taxon>
        <taxon>Prolixibacteraceae</taxon>
        <taxon>Tangfeifania</taxon>
    </lineage>
</organism>
<evidence type="ECO:0000256" key="1">
    <source>
        <dbReference type="ARBA" id="ARBA00007734"/>
    </source>
</evidence>
<dbReference type="PANTHER" id="PTHR37423">
    <property type="entry name" value="SOLUBLE LYTIC MUREIN TRANSGLYCOSYLASE-RELATED"/>
    <property type="match status" value="1"/>
</dbReference>
<dbReference type="SUPFAM" id="SSF54106">
    <property type="entry name" value="LysM domain"/>
    <property type="match status" value="2"/>
</dbReference>
<dbReference type="AlphaFoldDB" id="A0A1M6L312"/>
<dbReference type="Gene3D" id="1.10.530.10">
    <property type="match status" value="1"/>
</dbReference>
<protein>
    <submittedName>
        <fullName evidence="4">Membrane-bound lytic murein transglycosylase D</fullName>
    </submittedName>
</protein>
<dbReference type="EMBL" id="FQZE01000025">
    <property type="protein sequence ID" value="SHJ65580.1"/>
    <property type="molecule type" value="Genomic_DNA"/>
</dbReference>
<keyword evidence="5" id="KW-1185">Reference proteome</keyword>
<proteinExistence type="inferred from homology"/>
<feature type="domain" description="LysM" evidence="3">
    <location>
        <begin position="415"/>
        <end position="458"/>
    </location>
</feature>
<feature type="chain" id="PRO_5013314143" evidence="2">
    <location>
        <begin position="24"/>
        <end position="555"/>
    </location>
</feature>
<dbReference type="InterPro" id="IPR023346">
    <property type="entry name" value="Lysozyme-like_dom_sf"/>
</dbReference>
<dbReference type="SMART" id="SM00257">
    <property type="entry name" value="LysM"/>
    <property type="match status" value="2"/>
</dbReference>
<dbReference type="CDD" id="cd00118">
    <property type="entry name" value="LysM"/>
    <property type="match status" value="2"/>
</dbReference>
<evidence type="ECO:0000313" key="5">
    <source>
        <dbReference type="Proteomes" id="UP000184050"/>
    </source>
</evidence>
<dbReference type="InterPro" id="IPR008258">
    <property type="entry name" value="Transglycosylase_SLT_dom_1"/>
</dbReference>
<dbReference type="InterPro" id="IPR000189">
    <property type="entry name" value="Transglyc_AS"/>
</dbReference>
<dbReference type="Pfam" id="PF01476">
    <property type="entry name" value="LysM"/>
    <property type="match status" value="2"/>
</dbReference>
<dbReference type="SUPFAM" id="SSF53955">
    <property type="entry name" value="Lysozyme-like"/>
    <property type="match status" value="1"/>
</dbReference>
<evidence type="ECO:0000256" key="2">
    <source>
        <dbReference type="SAM" id="SignalP"/>
    </source>
</evidence>
<reference evidence="4 5" key="1">
    <citation type="submission" date="2016-11" db="EMBL/GenBank/DDBJ databases">
        <authorList>
            <person name="Jaros S."/>
            <person name="Januszkiewicz K."/>
            <person name="Wedrychowicz H."/>
        </authorList>
    </citation>
    <scope>NUCLEOTIDE SEQUENCE [LARGE SCALE GENOMIC DNA]</scope>
    <source>
        <strain evidence="4 5">DSM 27063</strain>
    </source>
</reference>
<dbReference type="PROSITE" id="PS00922">
    <property type="entry name" value="TRANSGLYCOSYLASE"/>
    <property type="match status" value="1"/>
</dbReference>
<dbReference type="InterPro" id="IPR036779">
    <property type="entry name" value="LysM_dom_sf"/>
</dbReference>